<feature type="active site" description="O-(5'-phospho-DNA)-serine intermediate" evidence="4 5">
    <location>
        <position position="14"/>
    </location>
</feature>
<dbReference type="CDD" id="cd00338">
    <property type="entry name" value="Ser_Recombinase"/>
    <property type="match status" value="1"/>
</dbReference>
<evidence type="ECO:0000313" key="8">
    <source>
        <dbReference type="EMBL" id="GLK82874.1"/>
    </source>
</evidence>
<dbReference type="PROSITE" id="PS51737">
    <property type="entry name" value="RECOMBINASE_DNA_BIND"/>
    <property type="match status" value="1"/>
</dbReference>
<dbReference type="InterPro" id="IPR050639">
    <property type="entry name" value="SSR_resolvase"/>
</dbReference>
<reference evidence="8" key="1">
    <citation type="journal article" date="2014" name="Int. J. Syst. Evol. Microbiol.">
        <title>Complete genome sequence of Corynebacterium casei LMG S-19264T (=DSM 44701T), isolated from a smear-ripened cheese.</title>
        <authorList>
            <consortium name="US DOE Joint Genome Institute (JGI-PGF)"/>
            <person name="Walter F."/>
            <person name="Albersmeier A."/>
            <person name="Kalinowski J."/>
            <person name="Ruckert C."/>
        </authorList>
    </citation>
    <scope>NUCLEOTIDE SEQUENCE</scope>
    <source>
        <strain evidence="8">VKM B-2789</strain>
    </source>
</reference>
<accession>A0A9W6JV58</accession>
<dbReference type="InterPro" id="IPR006118">
    <property type="entry name" value="Recombinase_CS"/>
</dbReference>
<reference evidence="8" key="2">
    <citation type="submission" date="2023-01" db="EMBL/GenBank/DDBJ databases">
        <authorList>
            <person name="Sun Q."/>
            <person name="Evtushenko L."/>
        </authorList>
    </citation>
    <scope>NUCLEOTIDE SEQUENCE</scope>
    <source>
        <strain evidence="8">VKM B-2789</strain>
    </source>
</reference>
<keyword evidence="1" id="KW-0229">DNA integration</keyword>
<dbReference type="InterPro" id="IPR038109">
    <property type="entry name" value="DNA_bind_recomb_sf"/>
</dbReference>
<dbReference type="PANTHER" id="PTHR30461:SF23">
    <property type="entry name" value="DNA RECOMBINASE-RELATED"/>
    <property type="match status" value="1"/>
</dbReference>
<dbReference type="GO" id="GO:0000150">
    <property type="term" value="F:DNA strand exchange activity"/>
    <property type="evidence" value="ECO:0007669"/>
    <property type="project" value="InterPro"/>
</dbReference>
<dbReference type="PROSITE" id="PS51736">
    <property type="entry name" value="RECOMBINASES_3"/>
    <property type="match status" value="1"/>
</dbReference>
<dbReference type="GO" id="GO:0003677">
    <property type="term" value="F:DNA binding"/>
    <property type="evidence" value="ECO:0007669"/>
    <property type="project" value="UniProtKB-KW"/>
</dbReference>
<evidence type="ECO:0000313" key="9">
    <source>
        <dbReference type="Proteomes" id="UP001143330"/>
    </source>
</evidence>
<dbReference type="Gene3D" id="3.40.50.1390">
    <property type="entry name" value="Resolvase, N-terminal catalytic domain"/>
    <property type="match status" value="1"/>
</dbReference>
<dbReference type="PROSITE" id="PS00397">
    <property type="entry name" value="RECOMBINASES_1"/>
    <property type="match status" value="1"/>
</dbReference>
<name>A0A9W6JV58_9HYPH</name>
<proteinExistence type="predicted"/>
<sequence>MTAPLRAALYLRVSTARQAEHDVSIPDQRRQGEAYCQARGYQLVETYVEPGASATNDRRPEFQRMIEAGTLKPAPFDVVVVHSFSRFFRDHFELEFYVRKLARNGVRLVSITQEMGDDPMHVMMRQIMALFDEYQSKENAKHVLRAQKEKARQGFWNGARPPIGYRVVEAEQRGAKVKKKLEIDPLHADTVRLIFDLALNGDGRSGPMGVKAIVSHLNRNRIYTREGGRWGIGQLHRVLTRRTYVGEHQFNSRSKSKQKKPESEVVVVAVPRLIDTTVFDAVQEQLQARNPKIVPPRVVSGPTLLTGICYCAQCGGAMTIRTGKSGRYRYYACSIKARQGDTGCAGRAIPMETLDTLVASHIEQRLLQPERLQEILASMLTHRQERLERRCEHIVELTKRATEADQRLRRLYDAIESGVADITDPALKEGIDGLKAIRDQARADVARAQTSLATSGEDAVTPAMVVRFADIARKRMRIEGGGYRRDHLRALAQRVEVGDKEVRIIGSKGDLLRTLAAVSGGKSAGLGVPSLGLKWRNGRDSNFGSRHGFVSVKRSSDFAQKRMSESVETCPWLMIFRAP</sequence>
<dbReference type="SUPFAM" id="SSF53041">
    <property type="entry name" value="Resolvase-like"/>
    <property type="match status" value="1"/>
</dbReference>
<evidence type="ECO:0000256" key="1">
    <source>
        <dbReference type="ARBA" id="ARBA00022908"/>
    </source>
</evidence>
<dbReference type="InterPro" id="IPR025827">
    <property type="entry name" value="Zn_ribbon_recom_dom"/>
</dbReference>
<evidence type="ECO:0000256" key="4">
    <source>
        <dbReference type="PIRSR" id="PIRSR606118-50"/>
    </source>
</evidence>
<dbReference type="AlphaFoldDB" id="A0A9W6JV58"/>
<dbReference type="InterPro" id="IPR011109">
    <property type="entry name" value="DNA_bind_recombinase_dom"/>
</dbReference>
<feature type="domain" description="Resolvase/invertase-type recombinase catalytic" evidence="6">
    <location>
        <begin position="6"/>
        <end position="158"/>
    </location>
</feature>
<protein>
    <recommendedName>
        <fullName evidence="10">Recombinase family protein</fullName>
    </recommendedName>
</protein>
<dbReference type="Proteomes" id="UP001143330">
    <property type="component" value="Unassembled WGS sequence"/>
</dbReference>
<evidence type="ECO:0000256" key="5">
    <source>
        <dbReference type="PROSITE-ProRule" id="PRU10137"/>
    </source>
</evidence>
<dbReference type="InterPro" id="IPR036162">
    <property type="entry name" value="Resolvase-like_N_sf"/>
</dbReference>
<dbReference type="Gene3D" id="3.90.1750.20">
    <property type="entry name" value="Putative Large Serine Recombinase, Chain B, Domain 2"/>
    <property type="match status" value="1"/>
</dbReference>
<comment type="caution">
    <text evidence="8">The sequence shown here is derived from an EMBL/GenBank/DDBJ whole genome shotgun (WGS) entry which is preliminary data.</text>
</comment>
<feature type="domain" description="Recombinase" evidence="7">
    <location>
        <begin position="162"/>
        <end position="292"/>
    </location>
</feature>
<evidence type="ECO:0000259" key="6">
    <source>
        <dbReference type="PROSITE" id="PS51736"/>
    </source>
</evidence>
<dbReference type="GO" id="GO:0015074">
    <property type="term" value="P:DNA integration"/>
    <property type="evidence" value="ECO:0007669"/>
    <property type="project" value="UniProtKB-KW"/>
</dbReference>
<keyword evidence="3" id="KW-0233">DNA recombination</keyword>
<keyword evidence="9" id="KW-1185">Reference proteome</keyword>
<dbReference type="Pfam" id="PF00239">
    <property type="entry name" value="Resolvase"/>
    <property type="match status" value="1"/>
</dbReference>
<gene>
    <name evidence="8" type="ORF">GCM10017653_09430</name>
</gene>
<dbReference type="RefSeq" id="WP_213366448.1">
    <property type="nucleotide sequence ID" value="NZ_BSFM01000004.1"/>
</dbReference>
<evidence type="ECO:0000256" key="2">
    <source>
        <dbReference type="ARBA" id="ARBA00023125"/>
    </source>
</evidence>
<organism evidence="8 9">
    <name type="scientific">Ancylobacter defluvii</name>
    <dbReference type="NCBI Taxonomy" id="1282440"/>
    <lineage>
        <taxon>Bacteria</taxon>
        <taxon>Pseudomonadati</taxon>
        <taxon>Pseudomonadota</taxon>
        <taxon>Alphaproteobacteria</taxon>
        <taxon>Hyphomicrobiales</taxon>
        <taxon>Xanthobacteraceae</taxon>
        <taxon>Ancylobacter</taxon>
    </lineage>
</organism>
<evidence type="ECO:0008006" key="10">
    <source>
        <dbReference type="Google" id="ProtNLM"/>
    </source>
</evidence>
<dbReference type="InterPro" id="IPR006119">
    <property type="entry name" value="Resolv_N"/>
</dbReference>
<keyword evidence="2" id="KW-0238">DNA-binding</keyword>
<dbReference type="EMBL" id="BSFM01000004">
    <property type="protein sequence ID" value="GLK82874.1"/>
    <property type="molecule type" value="Genomic_DNA"/>
</dbReference>
<evidence type="ECO:0000259" key="7">
    <source>
        <dbReference type="PROSITE" id="PS51737"/>
    </source>
</evidence>
<dbReference type="SMART" id="SM00857">
    <property type="entry name" value="Resolvase"/>
    <property type="match status" value="1"/>
</dbReference>
<dbReference type="PANTHER" id="PTHR30461">
    <property type="entry name" value="DNA-INVERTASE FROM LAMBDOID PROPHAGE"/>
    <property type="match status" value="1"/>
</dbReference>
<evidence type="ECO:0000256" key="3">
    <source>
        <dbReference type="ARBA" id="ARBA00023172"/>
    </source>
</evidence>
<dbReference type="Pfam" id="PF13408">
    <property type="entry name" value="Zn_ribbon_recom"/>
    <property type="match status" value="1"/>
</dbReference>
<dbReference type="Pfam" id="PF07508">
    <property type="entry name" value="Recombinase"/>
    <property type="match status" value="1"/>
</dbReference>